<proteinExistence type="predicted"/>
<reference evidence="2 3" key="1">
    <citation type="submission" date="2020-06" db="EMBL/GenBank/DDBJ databases">
        <authorList>
            <person name="Li R."/>
            <person name="Bekaert M."/>
        </authorList>
    </citation>
    <scope>NUCLEOTIDE SEQUENCE [LARGE SCALE GENOMIC DNA]</scope>
    <source>
        <strain evidence="3">wild</strain>
    </source>
</reference>
<name>A0A6J8CHM8_MYTCO</name>
<accession>A0A6J8CHM8</accession>
<dbReference type="PANTHER" id="PTHR31701:SF2">
    <property type="entry name" value="ENDOPLASMIC RETICULUM MEMBRANE-ASSOCIATED RNA DEGRADATION PROTEIN"/>
    <property type="match status" value="1"/>
</dbReference>
<sequence length="647" mass="74909">MAELLQTALSPRVRRLIIEVGVHNESNHVRFLSSSKIICWDILRQVLPDDSLEDTDSDYFFEKCIFGLGFLFQECEECVQEMTIDDLLASVIKECFRLLKTEKLTDNHLALLLVTSCLERALGDVYLLENTICPSMLKDILSSSTLTKIFGTTVVQVLRAVIGPPISLNIRNVIWHGFPTEQEISKRYICFLLLVLPSLDQYLQGDIPHRSPVIFRKDRLYTDILPDINDMTSEDMKILLQTSSFIPKYHLTLWNYCIDLYNTDKPGLTMVLLLPLLEHALRCQFSIVNNCPGRTITAEATTLFTTFDEILDQYVTENVENKLPSEIGEPVMEILMDLLTYPSGPRVRDKLSHGEADVFTFPKSLCTAVVIVTVHITSRYQSADNCSEKPWLKRIASWVNRYEALFHPVSLVKSKIKQVTKIAGQFNKHIEYTYTLDKRTLWNDKEIIDSNFQENDLITKETTAIINQLCNKWNIRKTMQEVLNRVFSPFADASEFIVEMLNIKIQTLFRYKDSGSGNQDGEMINLLLRIVTECETVITQVFTALQTRQEQLKNKTLRSRQRNNLQSLIKCSFIIHRTLHLILWLITCDLVTIETKKFEEKSHIKYLKMVLQFTENLRTYTNPENNKWMECVNLSIKTVDRLKQFIK</sequence>
<evidence type="ECO:0000313" key="3">
    <source>
        <dbReference type="Proteomes" id="UP000507470"/>
    </source>
</evidence>
<dbReference type="InterPro" id="IPR039635">
    <property type="entry name" value="ERMARD"/>
</dbReference>
<feature type="domain" description="DUF4209" evidence="1">
    <location>
        <begin position="118"/>
        <end position="198"/>
    </location>
</feature>
<dbReference type="PANTHER" id="PTHR31701">
    <property type="entry name" value="ENDOPLASMIC RETICULUM MEMBRANE-ASSOCIATED RNA DEGRADATION PROTEIN"/>
    <property type="match status" value="1"/>
</dbReference>
<protein>
    <recommendedName>
        <fullName evidence="1">DUF4209 domain-containing protein</fullName>
    </recommendedName>
</protein>
<organism evidence="2 3">
    <name type="scientific">Mytilus coruscus</name>
    <name type="common">Sea mussel</name>
    <dbReference type="NCBI Taxonomy" id="42192"/>
    <lineage>
        <taxon>Eukaryota</taxon>
        <taxon>Metazoa</taxon>
        <taxon>Spiralia</taxon>
        <taxon>Lophotrochozoa</taxon>
        <taxon>Mollusca</taxon>
        <taxon>Bivalvia</taxon>
        <taxon>Autobranchia</taxon>
        <taxon>Pteriomorphia</taxon>
        <taxon>Mytilida</taxon>
        <taxon>Mytiloidea</taxon>
        <taxon>Mytilidae</taxon>
        <taxon>Mytilinae</taxon>
        <taxon>Mytilus</taxon>
    </lineage>
</organism>
<dbReference type="InterPro" id="IPR025209">
    <property type="entry name" value="DUF4209"/>
</dbReference>
<dbReference type="OrthoDB" id="49386at2759"/>
<dbReference type="Proteomes" id="UP000507470">
    <property type="component" value="Unassembled WGS sequence"/>
</dbReference>
<dbReference type="AlphaFoldDB" id="A0A6J8CHM8"/>
<evidence type="ECO:0000259" key="1">
    <source>
        <dbReference type="Pfam" id="PF13910"/>
    </source>
</evidence>
<evidence type="ECO:0000313" key="2">
    <source>
        <dbReference type="EMBL" id="CAC5394380.1"/>
    </source>
</evidence>
<dbReference type="Pfam" id="PF13910">
    <property type="entry name" value="DUF4209"/>
    <property type="match status" value="1"/>
</dbReference>
<keyword evidence="3" id="KW-1185">Reference proteome</keyword>
<dbReference type="EMBL" id="CACVKT020005281">
    <property type="protein sequence ID" value="CAC5394380.1"/>
    <property type="molecule type" value="Genomic_DNA"/>
</dbReference>
<gene>
    <name evidence="2" type="ORF">MCOR_29130</name>
</gene>